<name>A0A1Y1RXZ5_9SPIO</name>
<dbReference type="Pfam" id="PF13344">
    <property type="entry name" value="Hydrolase_6"/>
    <property type="match status" value="1"/>
</dbReference>
<comment type="caution">
    <text evidence="5">The sequence shown here is derived from an EMBL/GenBank/DDBJ whole genome shotgun (WGS) entry which is preliminary data.</text>
</comment>
<dbReference type="Gene3D" id="3.40.50.1000">
    <property type="entry name" value="HAD superfamily/HAD-like"/>
    <property type="match status" value="2"/>
</dbReference>
<keyword evidence="4" id="KW-0479">Metal-binding</keyword>
<evidence type="ECO:0000313" key="5">
    <source>
        <dbReference type="EMBL" id="ORC35300.1"/>
    </source>
</evidence>
<reference evidence="5 6" key="1">
    <citation type="submission" date="2017-03" db="EMBL/GenBank/DDBJ databases">
        <title>Draft Genome sequence of Marispirochaeta sp. strain JC444.</title>
        <authorList>
            <person name="Shivani Y."/>
            <person name="Subhash Y."/>
            <person name="Sasikala C."/>
            <person name="Ramana C."/>
        </authorList>
    </citation>
    <scope>NUCLEOTIDE SEQUENCE [LARGE SCALE GENOMIC DNA]</scope>
    <source>
        <strain evidence="5 6">JC444</strain>
    </source>
</reference>
<dbReference type="PIRSF" id="PIRSF000915">
    <property type="entry name" value="PGP-type_phosphatase"/>
    <property type="match status" value="1"/>
</dbReference>
<dbReference type="EMBL" id="MWQY01000009">
    <property type="protein sequence ID" value="ORC35300.1"/>
    <property type="molecule type" value="Genomic_DNA"/>
</dbReference>
<dbReference type="SUPFAM" id="SSF56784">
    <property type="entry name" value="HAD-like"/>
    <property type="match status" value="1"/>
</dbReference>
<dbReference type="GO" id="GO:0016791">
    <property type="term" value="F:phosphatase activity"/>
    <property type="evidence" value="ECO:0007669"/>
    <property type="project" value="TreeGrafter"/>
</dbReference>
<dbReference type="InterPro" id="IPR006357">
    <property type="entry name" value="HAD-SF_hydro_IIA"/>
</dbReference>
<evidence type="ECO:0000256" key="4">
    <source>
        <dbReference type="PIRSR" id="PIRSR000915-3"/>
    </source>
</evidence>
<feature type="binding site" evidence="4">
    <location>
        <position position="22"/>
    </location>
    <ligand>
        <name>Mg(2+)</name>
        <dbReference type="ChEBI" id="CHEBI:18420"/>
    </ligand>
</feature>
<evidence type="ECO:0000256" key="3">
    <source>
        <dbReference type="PIRSR" id="PIRSR000915-2"/>
    </source>
</evidence>
<accession>A0A1Y1RXZ5</accession>
<gene>
    <name evidence="5" type="ORF">B4O97_08980</name>
</gene>
<protein>
    <submittedName>
        <fullName evidence="5">HAD family hydrolase</fullName>
    </submittedName>
</protein>
<dbReference type="GO" id="GO:0046872">
    <property type="term" value="F:metal ion binding"/>
    <property type="evidence" value="ECO:0007669"/>
    <property type="project" value="UniProtKB-KW"/>
</dbReference>
<dbReference type="GO" id="GO:0005737">
    <property type="term" value="C:cytoplasm"/>
    <property type="evidence" value="ECO:0007669"/>
    <property type="project" value="TreeGrafter"/>
</dbReference>
<dbReference type="SFLD" id="SFLDG01139">
    <property type="entry name" value="C2.A:_Pyridoxal_Phosphate_Phos"/>
    <property type="match status" value="1"/>
</dbReference>
<dbReference type="STRING" id="1963862.B4O97_08980"/>
<dbReference type="InterPro" id="IPR036412">
    <property type="entry name" value="HAD-like_sf"/>
</dbReference>
<organism evidence="5 6">
    <name type="scientific">Marispirochaeta aestuarii</name>
    <dbReference type="NCBI Taxonomy" id="1963862"/>
    <lineage>
        <taxon>Bacteria</taxon>
        <taxon>Pseudomonadati</taxon>
        <taxon>Spirochaetota</taxon>
        <taxon>Spirochaetia</taxon>
        <taxon>Spirochaetales</taxon>
        <taxon>Spirochaetaceae</taxon>
        <taxon>Marispirochaeta</taxon>
    </lineage>
</organism>
<comment type="cofactor">
    <cofactor evidence="4">
        <name>Mg(2+)</name>
        <dbReference type="ChEBI" id="CHEBI:18420"/>
    </cofactor>
    <text evidence="4">Divalent metal ions. Mg(2+) is the most effective.</text>
</comment>
<dbReference type="OrthoDB" id="9810449at2"/>
<dbReference type="CDD" id="cd07530">
    <property type="entry name" value="HAD_Pase_UmpH-like"/>
    <property type="match status" value="1"/>
</dbReference>
<feature type="binding site" evidence="3">
    <location>
        <position position="191"/>
    </location>
    <ligand>
        <name>substrate</name>
    </ligand>
</feature>
<keyword evidence="5" id="KW-0378">Hydrolase</keyword>
<feature type="binding site" evidence="4">
    <location>
        <position position="20"/>
    </location>
    <ligand>
        <name>Mg(2+)</name>
        <dbReference type="ChEBI" id="CHEBI:18420"/>
    </ligand>
</feature>
<dbReference type="RefSeq" id="WP_083050190.1">
    <property type="nucleotide sequence ID" value="NZ_MWQY01000009.1"/>
</dbReference>
<evidence type="ECO:0000313" key="6">
    <source>
        <dbReference type="Proteomes" id="UP000192343"/>
    </source>
</evidence>
<keyword evidence="4" id="KW-0460">Magnesium</keyword>
<dbReference type="SFLD" id="SFLDS00003">
    <property type="entry name" value="Haloacid_Dehalogenase"/>
    <property type="match status" value="1"/>
</dbReference>
<sequence length="263" mass="28644">MNVTTRDIETIRNKQGFICDMDGVLYHGNRLLPGAREFVAWLRQEKKQFLFLTNSSERSPKELDQKLARLGIDVSEEHFYTSALSTAAFLKSQSPGGSAFVIGEAGLINALYDAGFSMNNVNPDYVVVGESHSYTFDTLQKAINLVLNGARLIGTNPDVSGPAEVGIVPGTGSLIAPIELATGSKAYFVGKPNPLMMRHALKKLGCRREESIIIGDRMDTDIIAGIESEIDTLLVLSGVTSRDEIAEFAYSPHFILDNVGAFL</sequence>
<dbReference type="InterPro" id="IPR023214">
    <property type="entry name" value="HAD_sf"/>
</dbReference>
<dbReference type="AlphaFoldDB" id="A0A1Y1RXZ5"/>
<dbReference type="PANTHER" id="PTHR19288">
    <property type="entry name" value="4-NITROPHENYLPHOSPHATASE-RELATED"/>
    <property type="match status" value="1"/>
</dbReference>
<dbReference type="NCBIfam" id="TIGR01460">
    <property type="entry name" value="HAD-SF-IIA"/>
    <property type="match status" value="1"/>
</dbReference>
<feature type="binding site" evidence="4">
    <location>
        <position position="216"/>
    </location>
    <ligand>
        <name>Mg(2+)</name>
        <dbReference type="ChEBI" id="CHEBI:18420"/>
    </ligand>
</feature>
<proteinExistence type="inferred from homology"/>
<dbReference type="Pfam" id="PF13242">
    <property type="entry name" value="Hydrolase_like"/>
    <property type="match status" value="1"/>
</dbReference>
<keyword evidence="6" id="KW-1185">Reference proteome</keyword>
<feature type="active site" description="Nucleophile" evidence="2">
    <location>
        <position position="20"/>
    </location>
</feature>
<evidence type="ECO:0000256" key="2">
    <source>
        <dbReference type="PIRSR" id="PIRSR000915-1"/>
    </source>
</evidence>
<dbReference type="PANTHER" id="PTHR19288:SF46">
    <property type="entry name" value="HALOACID DEHALOGENASE-LIKE HYDROLASE DOMAIN-CONTAINING PROTEIN 2"/>
    <property type="match status" value="1"/>
</dbReference>
<feature type="active site" description="Proton donor" evidence="2">
    <location>
        <position position="22"/>
    </location>
</feature>
<comment type="similarity">
    <text evidence="1">Belongs to the HAD-like hydrolase superfamily.</text>
</comment>
<dbReference type="Proteomes" id="UP000192343">
    <property type="component" value="Unassembled WGS sequence"/>
</dbReference>
<evidence type="ECO:0000256" key="1">
    <source>
        <dbReference type="PIRNR" id="PIRNR000915"/>
    </source>
</evidence>